<gene>
    <name evidence="1" type="ORF">KTO63_23570</name>
</gene>
<dbReference type="Pfam" id="PF16407">
    <property type="entry name" value="PKD_2"/>
    <property type="match status" value="1"/>
</dbReference>
<keyword evidence="2" id="KW-1185">Reference proteome</keyword>
<proteinExistence type="predicted"/>
<organism evidence="1 2">
    <name type="scientific">Pinibacter aurantiacus</name>
    <dbReference type="NCBI Taxonomy" id="2851599"/>
    <lineage>
        <taxon>Bacteria</taxon>
        <taxon>Pseudomonadati</taxon>
        <taxon>Bacteroidota</taxon>
        <taxon>Chitinophagia</taxon>
        <taxon>Chitinophagales</taxon>
        <taxon>Chitinophagaceae</taxon>
        <taxon>Pinibacter</taxon>
    </lineage>
</organism>
<protein>
    <recommendedName>
        <fullName evidence="3">PKD-like family protein</fullName>
    </recommendedName>
</protein>
<comment type="caution">
    <text evidence="1">The sequence shown here is derived from an EMBL/GenBank/DDBJ whole genome shotgun (WGS) entry which is preliminary data.</text>
</comment>
<accession>A0A9E2SFA7</accession>
<evidence type="ECO:0008006" key="3">
    <source>
        <dbReference type="Google" id="ProtNLM"/>
    </source>
</evidence>
<evidence type="ECO:0000313" key="2">
    <source>
        <dbReference type="Proteomes" id="UP000812270"/>
    </source>
</evidence>
<dbReference type="RefSeq" id="WP_217794431.1">
    <property type="nucleotide sequence ID" value="NZ_JAHSPG010000017.1"/>
</dbReference>
<dbReference type="InterPro" id="IPR032183">
    <property type="entry name" value="PKD-like"/>
</dbReference>
<name>A0A9E2SFA7_9BACT</name>
<reference evidence="1" key="1">
    <citation type="submission" date="2021-06" db="EMBL/GenBank/DDBJ databases">
        <authorList>
            <person name="Huq M.A."/>
        </authorList>
    </citation>
    <scope>NUCLEOTIDE SEQUENCE</scope>
    <source>
        <strain evidence="1">MAH-26</strain>
    </source>
</reference>
<evidence type="ECO:0000313" key="1">
    <source>
        <dbReference type="EMBL" id="MBV4360164.1"/>
    </source>
</evidence>
<dbReference type="AlphaFoldDB" id="A0A9E2SFA7"/>
<sequence length="470" mass="51661">MKKLLIIIFSISLAVAFDSCYKDKGNYTYDIPEEPVVTHLDTVYKAVVGDSLIITPTITVKNNASLSFDWRIGGPNVADQHFSGSSLRTLYGLGTGRFYGRLTIINNDNGMRYFHDFKIDGITNFSLGTAVLSVENNVTQFSFIKPDGTVQARIYATVQGENLPAKPLVMVPTVHQQILPVTISSYWVMTENGGVQIGADSLKRAKNLAGNFFNAPDTTKVSEMSGTQLGVITGVINHRLYAGFWQTWNMAPIYGMFGVACDGDYTLDNGLIYASGSTGDYYIGYDAVKKNIIRFNVYGQPMYFGTQYSVIGSAFDPTNVGLNLVTMMQVNKGNCFLFGKSSDGTLYELKFTANFTGPFQITTLYKRAFIQPALITATTKWQATDDEIFYFNSGSKVYRYNPTNQNLTALTTDFGGKDVTMIKLIDQNTLVAGVEGSLYYLNISTGKNGDLIKKIDGIPGSPVDMAVRAQ</sequence>
<dbReference type="EMBL" id="JAHSPG010000017">
    <property type="protein sequence ID" value="MBV4360164.1"/>
    <property type="molecule type" value="Genomic_DNA"/>
</dbReference>
<dbReference type="Proteomes" id="UP000812270">
    <property type="component" value="Unassembled WGS sequence"/>
</dbReference>